<sequence length="386" mass="43139">MSGDPGPSSVNHTIFGFANMNLRQEYIKILELMLVYNTAFGVVPRADSDELHDFVQENGLINLSQANLTRAVVFMEESFQKTVKDRGRNAHLLDHYLEDRFQLSKKLWGLPPREEINNPDIKGKALVDDHNLDDHLLDDEDIDDLDDAVVDQKQDDDDDAKDIAILRIILEFKIKNDGTSPEPDSDDLYRILVSLGICNIKLDELVDRILFLEEKYNRIEINRIMGDDVDFVRPSGEEIYNLSSRVFCYNPDEISMNLLGSGAEQLAVGDGADEHIGPQFQGGVENRVDDQGGVETIGELLKNLLDFGAERSVVEDGADIMADEHLGIQLHGGDENRGNDLGGVEKIGELLLNLLNFGAEDDENRGDEEDDQGDNDQVDEQEDAAN</sequence>
<protein>
    <submittedName>
        <fullName evidence="2">Uncharacterized protein</fullName>
    </submittedName>
</protein>
<dbReference type="PANTHER" id="PTHR31662:SF38">
    <property type="entry name" value="PROTEIN PFC0760C-LIKE"/>
    <property type="match status" value="1"/>
</dbReference>
<proteinExistence type="predicted"/>
<dbReference type="AlphaFoldDB" id="A0ABD2Y7G3"/>
<dbReference type="InterPro" id="IPR007592">
    <property type="entry name" value="GEBP"/>
</dbReference>
<evidence type="ECO:0000313" key="3">
    <source>
        <dbReference type="Proteomes" id="UP001630127"/>
    </source>
</evidence>
<dbReference type="EMBL" id="JBJUIK010000015">
    <property type="protein sequence ID" value="KAL3503412.1"/>
    <property type="molecule type" value="Genomic_DNA"/>
</dbReference>
<feature type="compositionally biased region" description="Acidic residues" evidence="1">
    <location>
        <begin position="359"/>
        <end position="386"/>
    </location>
</feature>
<feature type="region of interest" description="Disordered" evidence="1">
    <location>
        <begin position="358"/>
        <end position="386"/>
    </location>
</feature>
<name>A0ABD2Y7G3_9GENT</name>
<gene>
    <name evidence="2" type="ORF">ACH5RR_037861</name>
</gene>
<organism evidence="2 3">
    <name type="scientific">Cinchona calisaya</name>
    <dbReference type="NCBI Taxonomy" id="153742"/>
    <lineage>
        <taxon>Eukaryota</taxon>
        <taxon>Viridiplantae</taxon>
        <taxon>Streptophyta</taxon>
        <taxon>Embryophyta</taxon>
        <taxon>Tracheophyta</taxon>
        <taxon>Spermatophyta</taxon>
        <taxon>Magnoliopsida</taxon>
        <taxon>eudicotyledons</taxon>
        <taxon>Gunneridae</taxon>
        <taxon>Pentapetalae</taxon>
        <taxon>asterids</taxon>
        <taxon>lamiids</taxon>
        <taxon>Gentianales</taxon>
        <taxon>Rubiaceae</taxon>
        <taxon>Cinchonoideae</taxon>
        <taxon>Cinchoneae</taxon>
        <taxon>Cinchona</taxon>
    </lineage>
</organism>
<dbReference type="Proteomes" id="UP001630127">
    <property type="component" value="Unassembled WGS sequence"/>
</dbReference>
<evidence type="ECO:0000256" key="1">
    <source>
        <dbReference type="SAM" id="MobiDB-lite"/>
    </source>
</evidence>
<reference evidence="2 3" key="1">
    <citation type="submission" date="2024-11" db="EMBL/GenBank/DDBJ databases">
        <title>A near-complete genome assembly of Cinchona calisaya.</title>
        <authorList>
            <person name="Lian D.C."/>
            <person name="Zhao X.W."/>
            <person name="Wei L."/>
        </authorList>
    </citation>
    <scope>NUCLEOTIDE SEQUENCE [LARGE SCALE GENOMIC DNA]</scope>
    <source>
        <tissue evidence="2">Nenye</tissue>
    </source>
</reference>
<keyword evidence="3" id="KW-1185">Reference proteome</keyword>
<dbReference type="PANTHER" id="PTHR31662">
    <property type="entry name" value="BNAANNG10740D PROTEIN-RELATED"/>
    <property type="match status" value="1"/>
</dbReference>
<accession>A0ABD2Y7G3</accession>
<evidence type="ECO:0000313" key="2">
    <source>
        <dbReference type="EMBL" id="KAL3503412.1"/>
    </source>
</evidence>
<comment type="caution">
    <text evidence="2">The sequence shown here is derived from an EMBL/GenBank/DDBJ whole genome shotgun (WGS) entry which is preliminary data.</text>
</comment>